<reference evidence="2 3" key="1">
    <citation type="journal article" date="2016" name="Mol. Biol. Evol.">
        <title>Comparative Genomics of Early-Diverging Mushroom-Forming Fungi Provides Insights into the Origins of Lignocellulose Decay Capabilities.</title>
        <authorList>
            <person name="Nagy L.G."/>
            <person name="Riley R."/>
            <person name="Tritt A."/>
            <person name="Adam C."/>
            <person name="Daum C."/>
            <person name="Floudas D."/>
            <person name="Sun H."/>
            <person name="Yadav J.S."/>
            <person name="Pangilinan J."/>
            <person name="Larsson K.H."/>
            <person name="Matsuura K."/>
            <person name="Barry K."/>
            <person name="Labutti K."/>
            <person name="Kuo R."/>
            <person name="Ohm R.A."/>
            <person name="Bhattacharya S.S."/>
            <person name="Shirouzu T."/>
            <person name="Yoshinaga Y."/>
            <person name="Martin F.M."/>
            <person name="Grigoriev I.V."/>
            <person name="Hibbett D.S."/>
        </authorList>
    </citation>
    <scope>NUCLEOTIDE SEQUENCE [LARGE SCALE GENOMIC DNA]</scope>
    <source>
        <strain evidence="2 3">TUFC12733</strain>
    </source>
</reference>
<dbReference type="EMBL" id="KV417269">
    <property type="protein sequence ID" value="KZP00499.1"/>
    <property type="molecule type" value="Genomic_DNA"/>
</dbReference>
<accession>A0A167R2W2</accession>
<keyword evidence="3" id="KW-1185">Reference proteome</keyword>
<sequence length="112" mass="12038">MMMSCHSWLSSGRPDRRVWKEAQPAIVISSLIFACNNPMRLTITPAPSPHPSLCCTNVRPQPGAGNRERPSHARSEHPSASPSPSLPIPEIAPAYPSYSLSNLPPAPGLAHP</sequence>
<feature type="compositionally biased region" description="Low complexity" evidence="1">
    <location>
        <begin position="78"/>
        <end position="90"/>
    </location>
</feature>
<evidence type="ECO:0000313" key="2">
    <source>
        <dbReference type="EMBL" id="KZP00499.1"/>
    </source>
</evidence>
<dbReference type="Proteomes" id="UP000076738">
    <property type="component" value="Unassembled WGS sequence"/>
</dbReference>
<organism evidence="2 3">
    <name type="scientific">Calocera viscosa (strain TUFC12733)</name>
    <dbReference type="NCBI Taxonomy" id="1330018"/>
    <lineage>
        <taxon>Eukaryota</taxon>
        <taxon>Fungi</taxon>
        <taxon>Dikarya</taxon>
        <taxon>Basidiomycota</taxon>
        <taxon>Agaricomycotina</taxon>
        <taxon>Dacrymycetes</taxon>
        <taxon>Dacrymycetales</taxon>
        <taxon>Dacrymycetaceae</taxon>
        <taxon>Calocera</taxon>
    </lineage>
</organism>
<gene>
    <name evidence="2" type="ORF">CALVIDRAFT_278249</name>
</gene>
<name>A0A167R2W2_CALVF</name>
<dbReference type="AlphaFoldDB" id="A0A167R2W2"/>
<feature type="region of interest" description="Disordered" evidence="1">
    <location>
        <begin position="46"/>
        <end position="90"/>
    </location>
</feature>
<evidence type="ECO:0000256" key="1">
    <source>
        <dbReference type="SAM" id="MobiDB-lite"/>
    </source>
</evidence>
<proteinExistence type="predicted"/>
<feature type="compositionally biased region" description="Basic and acidic residues" evidence="1">
    <location>
        <begin position="66"/>
        <end position="77"/>
    </location>
</feature>
<protein>
    <submittedName>
        <fullName evidence="2">Uncharacterized protein</fullName>
    </submittedName>
</protein>
<evidence type="ECO:0000313" key="3">
    <source>
        <dbReference type="Proteomes" id="UP000076738"/>
    </source>
</evidence>